<evidence type="ECO:0000313" key="4">
    <source>
        <dbReference type="Ensembl" id="ENSLCAP00010043678.1"/>
    </source>
</evidence>
<reference evidence="4" key="2">
    <citation type="submission" date="2025-08" db="UniProtKB">
        <authorList>
            <consortium name="Ensembl"/>
        </authorList>
    </citation>
    <scope>IDENTIFICATION</scope>
</reference>
<protein>
    <submittedName>
        <fullName evidence="4">Opioid growth factor receptor like 1</fullName>
    </submittedName>
</protein>
<dbReference type="InterPro" id="IPR039574">
    <property type="entry name" value="OGFr"/>
</dbReference>
<feature type="compositionally biased region" description="Acidic residues" evidence="2">
    <location>
        <begin position="27"/>
        <end position="39"/>
    </location>
</feature>
<reference evidence="5" key="1">
    <citation type="submission" date="2015-09" db="EMBL/GenBank/DDBJ databases">
        <authorList>
            <person name="Sai Rama Sridatta P."/>
        </authorList>
    </citation>
    <scope>NUCLEOTIDE SEQUENCE [LARGE SCALE GENOMIC DNA]</scope>
</reference>
<dbReference type="PANTHER" id="PTHR14015">
    <property type="entry name" value="OPIOID GROWTH FACTOR RECEPTOR OGFR ZETA-TYPE OPIOID RECEPTOR"/>
    <property type="match status" value="1"/>
</dbReference>
<comment type="similarity">
    <text evidence="1">Belongs to the opioid growth factor receptor family.</text>
</comment>
<proteinExistence type="inferred from homology"/>
<reference evidence="4" key="3">
    <citation type="submission" date="2025-09" db="UniProtKB">
        <authorList>
            <consortium name="Ensembl"/>
        </authorList>
    </citation>
    <scope>IDENTIFICATION</scope>
</reference>
<dbReference type="GeneTree" id="ENSGT00390000018730"/>
<name>A0A4W6F1S8_LATCA</name>
<evidence type="ECO:0000313" key="5">
    <source>
        <dbReference type="Proteomes" id="UP000314980"/>
    </source>
</evidence>
<dbReference type="Proteomes" id="UP000314980">
    <property type="component" value="Unassembled WGS sequence"/>
</dbReference>
<organism evidence="4 5">
    <name type="scientific">Lates calcarifer</name>
    <name type="common">Barramundi</name>
    <name type="synonym">Holocentrus calcarifer</name>
    <dbReference type="NCBI Taxonomy" id="8187"/>
    <lineage>
        <taxon>Eukaryota</taxon>
        <taxon>Metazoa</taxon>
        <taxon>Chordata</taxon>
        <taxon>Craniata</taxon>
        <taxon>Vertebrata</taxon>
        <taxon>Euteleostomi</taxon>
        <taxon>Actinopterygii</taxon>
        <taxon>Neopterygii</taxon>
        <taxon>Teleostei</taxon>
        <taxon>Neoteleostei</taxon>
        <taxon>Acanthomorphata</taxon>
        <taxon>Carangaria</taxon>
        <taxon>Carangaria incertae sedis</taxon>
        <taxon>Centropomidae</taxon>
        <taxon>Lates</taxon>
    </lineage>
</organism>
<dbReference type="AlphaFoldDB" id="A0A4W6F1S8"/>
<dbReference type="Ensembl" id="ENSLCAT00010044755.1">
    <property type="protein sequence ID" value="ENSLCAP00010043678.1"/>
    <property type="gene ID" value="ENSLCAG00010020346.1"/>
</dbReference>
<feature type="domain" description="Opioid growth factor receptor (OGFr) conserved" evidence="3">
    <location>
        <begin position="146"/>
        <end position="231"/>
    </location>
</feature>
<dbReference type="PANTHER" id="PTHR14015:SF0">
    <property type="entry name" value="OPIOID GROWTH FACTOR RECEPTOR-LIKE PROTEIN 1"/>
    <property type="match status" value="1"/>
</dbReference>
<dbReference type="InterPro" id="IPR006757">
    <property type="entry name" value="OGF_rcpt"/>
</dbReference>
<dbReference type="GO" id="GO:0016020">
    <property type="term" value="C:membrane"/>
    <property type="evidence" value="ECO:0007669"/>
    <property type="project" value="InterPro"/>
</dbReference>
<evidence type="ECO:0000256" key="1">
    <source>
        <dbReference type="ARBA" id="ARBA00010365"/>
    </source>
</evidence>
<feature type="compositionally biased region" description="Gly residues" evidence="2">
    <location>
        <begin position="234"/>
        <end position="246"/>
    </location>
</feature>
<feature type="region of interest" description="Disordered" evidence="2">
    <location>
        <begin position="1"/>
        <end position="69"/>
    </location>
</feature>
<sequence length="328" mass="36615">MGNLLGSWRFKEPSTVEECDSTWGSDSESDEPAAEDDSGISDSVSPAENDRAAGDPGDTSPKLTDSPESVPKMKRSFYAARDLYKYRHSYPNYKRPRQPNEYRNLRFYLNKIPLVPDGVYIEEILSKWRGDYDKLEHNHTYIQWSQHNYLRITRILKSLGELGYEAFKAPLVRLFLEESLCHNTLPNMQHSVLEYFVYTIRLPATRRRLLRYARQHYRPAHAFLWGPPSKRRGGGVGTGGSVGAGSSGIRAPAPTPEHQRREEEGTTSTSTRSGIIVSSHDAMMCQDLAGGGMKGYTGPGSNVAGLEGALMLVGARGGRNEYNEVVPL</sequence>
<dbReference type="GO" id="GO:0140625">
    <property type="term" value="F:opioid growth factor receptor activity"/>
    <property type="evidence" value="ECO:0007669"/>
    <property type="project" value="InterPro"/>
</dbReference>
<evidence type="ECO:0000259" key="3">
    <source>
        <dbReference type="Pfam" id="PF04664"/>
    </source>
</evidence>
<keyword evidence="5" id="KW-1185">Reference proteome</keyword>
<feature type="domain" description="Opioid growth factor receptor (OGFr) conserved" evidence="3">
    <location>
        <begin position="98"/>
        <end position="144"/>
    </location>
</feature>
<accession>A0A4W6F1S8</accession>
<evidence type="ECO:0000256" key="2">
    <source>
        <dbReference type="SAM" id="MobiDB-lite"/>
    </source>
</evidence>
<gene>
    <name evidence="4" type="primary">OGFRL1</name>
</gene>
<feature type="region of interest" description="Disordered" evidence="2">
    <location>
        <begin position="228"/>
        <end position="272"/>
    </location>
</feature>
<dbReference type="Pfam" id="PF04664">
    <property type="entry name" value="OGFr_N"/>
    <property type="match status" value="2"/>
</dbReference>